<dbReference type="Proteomes" id="UP000828048">
    <property type="component" value="Chromosome 6"/>
</dbReference>
<evidence type="ECO:0000313" key="2">
    <source>
        <dbReference type="Proteomes" id="UP000828048"/>
    </source>
</evidence>
<dbReference type="EMBL" id="CM037156">
    <property type="protein sequence ID" value="KAH7837472.1"/>
    <property type="molecule type" value="Genomic_DNA"/>
</dbReference>
<gene>
    <name evidence="1" type="ORF">Vadar_014270</name>
</gene>
<keyword evidence="2" id="KW-1185">Reference proteome</keyword>
<proteinExistence type="predicted"/>
<evidence type="ECO:0000313" key="1">
    <source>
        <dbReference type="EMBL" id="KAH7837472.1"/>
    </source>
</evidence>
<protein>
    <submittedName>
        <fullName evidence="1">Uncharacterized protein</fullName>
    </submittedName>
</protein>
<reference evidence="1 2" key="1">
    <citation type="journal article" date="2021" name="Hortic Res">
        <title>High-quality reference genome and annotation aids understanding of berry development for evergreen blueberry (Vaccinium darrowii).</title>
        <authorList>
            <person name="Yu J."/>
            <person name="Hulse-Kemp A.M."/>
            <person name="Babiker E."/>
            <person name="Staton M."/>
        </authorList>
    </citation>
    <scope>NUCLEOTIDE SEQUENCE [LARGE SCALE GENOMIC DNA]</scope>
    <source>
        <strain evidence="2">cv. NJ 8807/NJ 8810</strain>
        <tissue evidence="1">Young leaf</tissue>
    </source>
</reference>
<name>A0ACB7X9Q9_9ERIC</name>
<sequence>MTQAYPFSGDGAAQIEDSLSHFTQSLTNGQMAIRRPTQLLVSGAQELQCCLHLLGLIITTRDCICYLDTPMAATEDNSIILGLDDEVEGERIGSDDYCFIETGEAVPIKPGDDAGFDPQNAPSKPLSVSERFGLIFVSHSSGFCVARTKDIIDSSKEIAEKGSGLSIKELSVVDVPIGQVYILALSADSSSLAACIDGNIHFFSVPSLLNKDQSPFFSCSLNNSSCVKDLQWTKKLGNYYAVLSNQGNLYYGAGQDPLKIVMDNVDAFDWSVKGNLVAVARKNTLSVMSSKLKEKVSISLSFESWAGDSELNSTVKVDSIRWVRPDSIILGCFQLTSDGKEENYLVQVITSKDGKFTDISSKPIVLSFSDVFEAFIDDIVPFGSGPYMSLSYLNTCELAITANRKSTDQHIVLFGWSLDDKKEAAVIDILRDTLCPKIALQENGDDNIVLGLCVDRISQDEKVEVQLGAEYKELSPFCILLCLSLDGKLFIYQVASVTGPSVPSNNVSLLSDEEDDTPTLVSLEDRKPNGLVAKSVQVGLDFQSQEVDNKELLMKEGNGIPVTNAPMLQVNSESLETFGRQKFLETKVNQDTDGQQSLLSAPQGPYFGHSSLKTSYSGGLGPVARDFSKEKTQKLPEDGSSPVSFSGKFPSHVSSQSISTTLPTAVDLGKELPEKLKSASPKGASSSPTSNAKPTFPVTSDGGFSVVPPGSVQSNRSDNSGTNSSNAHFPGVPFGNFPYAKQAAGSSTTFSSSEKAAYNGGQNTSTVAGTAQPLPANRSSVLSSQQNFYKDKYQPKIENSRAVYPTRPLNPEPHLSKQFGNVGEMIKELETLLECIEGAGGFRDACTVLYETSILELEEGMGTLFNRCRLWTKTMDEQLGRIQLIYDNTMQVLARKVYTEGIIKQATDGQYLDLWNRQKLSSELELKQQHISKVNQELTNQLIELERHLNTLELKKFGENDGIQMSQRAFPGRYGPSRNVQSLHSLQNTMISQLAAAEQLSGCLTKQMAVLSIEPPVKTQNVRREVFEEIGIPYNSASFSSPEGKVAGDTHSNKKLSTSLCSDAGKCQSRRNQPSAARGSESETARRRRDSLNWSWASFEPPKTTVKRVLLHEDRNRSAFLDKKDVTSLVLEGSAVAPPDRYTTSSTLLYPSEEEGIQGRPTKQASVFSSHSVPISLNIARQKNVRWSLNPTANLSSNGVTIVEKPNTLSVNDSESIQGSLVELHQTLSVSKSLHGQTLSLPKKPSEISDSSTYLVKSAIEYGKHHPSITKNSFMESGKGLESPFYSSSVVDPAPKLNPEAYQSDTAASKSHSGRFASSCPMLSTSSSSSSPPVHSSLPLSSSLPNPTEKMSSLPISIGRPTTSLKASTNGSQTTLLSQSSGSSSSFLSSVSSYKVPEKAVPSAIPIPYMNCKTESLKREQQPPIPKLSSTTEESSTVRGSSPKNEPGFTLKLESSLPFRSGGEPSANSQSGSKLSFDGMSNPTTNAALNAKPELSSTNLPAAVLSGESSNVAVTQEDEMEEEAPETSQTTELTLGSLGSFGIGSSPNPTPGKPNPFGGAFGGVVPTPASSPFSMTVPTGELFRPASFSFQSPQPFQPSQLTNFGAFPGGLSTGTTPQISAAGSGFGRPAQLGLGPAQLGLGQQALGSVLGAFGQSRQLGGVVPGTSPSSAGGFSGGLISSPSTGGFAASTGGGFAGAASPGGGFAAAASASGGFAAAASTGGGFGGGFGGIASAGGGFAATASAGGGFAGAASGSGFPSSGGGGFGAFNSQQGSGGFSAFGSSAGGTGRPPSSLFTQMRK</sequence>
<accession>A0ACB7X9Q9</accession>
<organism evidence="1 2">
    <name type="scientific">Vaccinium darrowii</name>
    <dbReference type="NCBI Taxonomy" id="229202"/>
    <lineage>
        <taxon>Eukaryota</taxon>
        <taxon>Viridiplantae</taxon>
        <taxon>Streptophyta</taxon>
        <taxon>Embryophyta</taxon>
        <taxon>Tracheophyta</taxon>
        <taxon>Spermatophyta</taxon>
        <taxon>Magnoliopsida</taxon>
        <taxon>eudicotyledons</taxon>
        <taxon>Gunneridae</taxon>
        <taxon>Pentapetalae</taxon>
        <taxon>asterids</taxon>
        <taxon>Ericales</taxon>
        <taxon>Ericaceae</taxon>
        <taxon>Vaccinioideae</taxon>
        <taxon>Vaccinieae</taxon>
        <taxon>Vaccinium</taxon>
    </lineage>
</organism>
<comment type="caution">
    <text evidence="1">The sequence shown here is derived from an EMBL/GenBank/DDBJ whole genome shotgun (WGS) entry which is preliminary data.</text>
</comment>